<dbReference type="PANTHER" id="PTHR18895">
    <property type="entry name" value="HEMK METHYLTRANSFERASE"/>
    <property type="match status" value="1"/>
</dbReference>
<dbReference type="GO" id="GO:0003676">
    <property type="term" value="F:nucleic acid binding"/>
    <property type="evidence" value="ECO:0007669"/>
    <property type="project" value="InterPro"/>
</dbReference>
<evidence type="ECO:0000256" key="2">
    <source>
        <dbReference type="ARBA" id="ARBA00022679"/>
    </source>
</evidence>
<dbReference type="SUPFAM" id="SSF53335">
    <property type="entry name" value="S-adenosyl-L-methionine-dependent methyltransferases"/>
    <property type="match status" value="1"/>
</dbReference>
<dbReference type="EC" id="2.1.1.297" evidence="5"/>
<dbReference type="InterPro" id="IPR007848">
    <property type="entry name" value="Small_mtfrase_dom"/>
</dbReference>
<dbReference type="Pfam" id="PF05175">
    <property type="entry name" value="MTS"/>
    <property type="match status" value="1"/>
</dbReference>
<reference evidence="5 6" key="1">
    <citation type="submission" date="2019-09" db="EMBL/GenBank/DDBJ databases">
        <authorList>
            <person name="Chandra G."/>
            <person name="Truman W A."/>
        </authorList>
    </citation>
    <scope>NUCLEOTIDE SEQUENCE [LARGE SCALE GENOMIC DNA]</scope>
    <source>
        <strain evidence="5">PS645</strain>
    </source>
</reference>
<dbReference type="OrthoDB" id="5383291at2"/>
<evidence type="ECO:0000259" key="4">
    <source>
        <dbReference type="Pfam" id="PF05175"/>
    </source>
</evidence>
<dbReference type="InterPro" id="IPR029063">
    <property type="entry name" value="SAM-dependent_MTases_sf"/>
</dbReference>
<dbReference type="InterPro" id="IPR002052">
    <property type="entry name" value="DNA_methylase_N6_adenine_CS"/>
</dbReference>
<name>A0A5E6TY45_PSEFL</name>
<evidence type="ECO:0000256" key="3">
    <source>
        <dbReference type="ARBA" id="ARBA00022691"/>
    </source>
</evidence>
<keyword evidence="3" id="KW-0949">S-adenosyl-L-methionine</keyword>
<gene>
    <name evidence="5" type="primary">prmC_1</name>
    <name evidence="5" type="ORF">PS645_03033</name>
</gene>
<accession>A0A5E6TY45</accession>
<dbReference type="EMBL" id="CABVGX010000023">
    <property type="protein sequence ID" value="VVM95873.1"/>
    <property type="molecule type" value="Genomic_DNA"/>
</dbReference>
<feature type="domain" description="Methyltransferase small" evidence="4">
    <location>
        <begin position="126"/>
        <end position="253"/>
    </location>
</feature>
<organism evidence="5 6">
    <name type="scientific">Pseudomonas fluorescens</name>
    <dbReference type="NCBI Taxonomy" id="294"/>
    <lineage>
        <taxon>Bacteria</taxon>
        <taxon>Pseudomonadati</taxon>
        <taxon>Pseudomonadota</taxon>
        <taxon>Gammaproteobacteria</taxon>
        <taxon>Pseudomonadales</taxon>
        <taxon>Pseudomonadaceae</taxon>
        <taxon>Pseudomonas</taxon>
    </lineage>
</organism>
<proteinExistence type="predicted"/>
<dbReference type="Proteomes" id="UP000325607">
    <property type="component" value="Unassembled WGS sequence"/>
</dbReference>
<dbReference type="AlphaFoldDB" id="A0A5E6TY45"/>
<protein>
    <submittedName>
        <fullName evidence="5">Release factor glutamine methyltransferase</fullName>
        <ecNumber evidence="5">2.1.1.297</ecNumber>
    </submittedName>
</protein>
<keyword evidence="1 5" id="KW-0489">Methyltransferase</keyword>
<dbReference type="PROSITE" id="PS00092">
    <property type="entry name" value="N6_MTASE"/>
    <property type="match status" value="1"/>
</dbReference>
<dbReference type="PANTHER" id="PTHR18895:SF74">
    <property type="entry name" value="MTRF1L RELEASE FACTOR GLUTAMINE METHYLTRANSFERASE"/>
    <property type="match status" value="1"/>
</dbReference>
<dbReference type="Gene3D" id="3.40.50.150">
    <property type="entry name" value="Vaccinia Virus protein VP39"/>
    <property type="match status" value="1"/>
</dbReference>
<dbReference type="GO" id="GO:0102559">
    <property type="term" value="F:peptide chain release factor N(5)-glutamine methyltransferase activity"/>
    <property type="evidence" value="ECO:0007669"/>
    <property type="project" value="UniProtKB-EC"/>
</dbReference>
<evidence type="ECO:0000313" key="5">
    <source>
        <dbReference type="EMBL" id="VVM95873.1"/>
    </source>
</evidence>
<keyword evidence="2 5" id="KW-0808">Transferase</keyword>
<sequence>MNQEERLGGADLALLQLGRRLQADGYRFITPTPLTHQRVNDRAFGQPARTLREVFGWSRPFEPGLLSMDEQRQLRQADVLQESNGRLKSLVRWSSLDDVLFVHSGFPTEAADAVFFGPDSYRFAQLIHAHLQQCFAPVRRAVDIGCGAGVGAIVIARARREAEVLAVDINPAALRMTAVNAALAELANITIETSDVLQDVDGQFDLIVANPPYMADPAERAYRHGGGEFGEQLSLRIVEQALNRLAPGGSLVLYTGVAMIDGRDPFLEALIPRLESSLFAWTYRELDPDVFGEELLTPGYQRVERIAVVALIVTRIGPGIGGSVESAGAP</sequence>
<dbReference type="GO" id="GO:0032259">
    <property type="term" value="P:methylation"/>
    <property type="evidence" value="ECO:0007669"/>
    <property type="project" value="UniProtKB-KW"/>
</dbReference>
<dbReference type="CDD" id="cd02440">
    <property type="entry name" value="AdoMet_MTases"/>
    <property type="match status" value="1"/>
</dbReference>
<dbReference type="InterPro" id="IPR050320">
    <property type="entry name" value="N5-glutamine_MTase"/>
</dbReference>
<evidence type="ECO:0000313" key="6">
    <source>
        <dbReference type="Proteomes" id="UP000325607"/>
    </source>
</evidence>
<evidence type="ECO:0000256" key="1">
    <source>
        <dbReference type="ARBA" id="ARBA00022603"/>
    </source>
</evidence>
<dbReference type="RefSeq" id="WP_150581180.1">
    <property type="nucleotide sequence ID" value="NZ_CABVGX010000023.1"/>
</dbReference>